<dbReference type="Proteomes" id="UP000094626">
    <property type="component" value="Plasmid pSA2"/>
</dbReference>
<reference evidence="2" key="1">
    <citation type="journal article" date="2017" name="J. Biotechnol.">
        <title>Complete genome sequence of Novosphingobium resinovorum SA1, a versatile xenobiotic-degrading bacterium capable of utilizing sulfanilic acid.</title>
        <authorList>
            <person name="Hegedus B."/>
            <person name="Kos P.B."/>
            <person name="Balint B."/>
            <person name="Maroti G."/>
            <person name="Gan H.M."/>
            <person name="Perei K."/>
            <person name="Rakhely G."/>
        </authorList>
    </citation>
    <scope>NUCLEOTIDE SEQUENCE [LARGE SCALE GENOMIC DNA]</scope>
    <source>
        <strain evidence="2">SA1</strain>
    </source>
</reference>
<sequence>MILRYKLFSSTSDWAPTLEKHSTMWNVPPLLQQGDARELVLSAKALPAKPKAAMLTSVRASDLRILRSYQTIPMTAIRHVGQSSDRQTWGVSGQAAILSERRAPDGRL</sequence>
<evidence type="ECO:0000313" key="1">
    <source>
        <dbReference type="EMBL" id="AOR80860.1"/>
    </source>
</evidence>
<name>A0A1D8AFI2_9SPHN</name>
<evidence type="ECO:0000313" key="2">
    <source>
        <dbReference type="Proteomes" id="UP000094626"/>
    </source>
</evidence>
<dbReference type="KEGG" id="nre:BES08_29115"/>
<accession>A0A1D8AFI2</accession>
<geneLocation type="plasmid" evidence="1 2">
    <name>pSA2</name>
</geneLocation>
<dbReference type="EMBL" id="CP017077">
    <property type="protein sequence ID" value="AOR80860.1"/>
    <property type="molecule type" value="Genomic_DNA"/>
</dbReference>
<keyword evidence="2" id="KW-1185">Reference proteome</keyword>
<proteinExistence type="predicted"/>
<protein>
    <submittedName>
        <fullName evidence="1">Uncharacterized protein</fullName>
    </submittedName>
</protein>
<organism evidence="1 2">
    <name type="scientific">Novosphingobium resinovorum</name>
    <dbReference type="NCBI Taxonomy" id="158500"/>
    <lineage>
        <taxon>Bacteria</taxon>
        <taxon>Pseudomonadati</taxon>
        <taxon>Pseudomonadota</taxon>
        <taxon>Alphaproteobacteria</taxon>
        <taxon>Sphingomonadales</taxon>
        <taxon>Sphingomonadaceae</taxon>
        <taxon>Novosphingobium</taxon>
    </lineage>
</organism>
<dbReference type="AlphaFoldDB" id="A0A1D8AFI2"/>
<gene>
    <name evidence="1" type="ORF">BES08_29115</name>
</gene>
<keyword evidence="1" id="KW-0614">Plasmid</keyword>